<reference evidence="2 3" key="1">
    <citation type="submission" date="2018-06" db="EMBL/GenBank/DDBJ databases">
        <title>Whole genome sequencing of Candida tropicalis (genome annotated by CSBL at Korea University).</title>
        <authorList>
            <person name="Ahn J."/>
        </authorList>
    </citation>
    <scope>NUCLEOTIDE SEQUENCE [LARGE SCALE GENOMIC DNA]</scope>
    <source>
        <strain evidence="2 3">ATCC 20962</strain>
    </source>
</reference>
<dbReference type="EMBL" id="QLNQ01000030">
    <property type="protein sequence ID" value="RCK55186.1"/>
    <property type="molecule type" value="Genomic_DNA"/>
</dbReference>
<evidence type="ECO:0000313" key="2">
    <source>
        <dbReference type="EMBL" id="RCK55186.1"/>
    </source>
</evidence>
<feature type="compositionally biased region" description="Basic and acidic residues" evidence="1">
    <location>
        <begin position="46"/>
        <end position="59"/>
    </location>
</feature>
<organism evidence="2 3">
    <name type="scientific">Candida viswanathii</name>
    <dbReference type="NCBI Taxonomy" id="5486"/>
    <lineage>
        <taxon>Eukaryota</taxon>
        <taxon>Fungi</taxon>
        <taxon>Dikarya</taxon>
        <taxon>Ascomycota</taxon>
        <taxon>Saccharomycotina</taxon>
        <taxon>Pichiomycetes</taxon>
        <taxon>Debaryomycetaceae</taxon>
        <taxon>Candida/Lodderomyces clade</taxon>
        <taxon>Candida</taxon>
    </lineage>
</organism>
<accession>A0A367XNH0</accession>
<feature type="region of interest" description="Disordered" evidence="1">
    <location>
        <begin position="1"/>
        <end position="100"/>
    </location>
</feature>
<feature type="compositionally biased region" description="Low complexity" evidence="1">
    <location>
        <begin position="25"/>
        <end position="39"/>
    </location>
</feature>
<evidence type="ECO:0000256" key="1">
    <source>
        <dbReference type="SAM" id="MobiDB-lite"/>
    </source>
</evidence>
<proteinExistence type="predicted"/>
<name>A0A367XNH0_9ASCO</name>
<protein>
    <submittedName>
        <fullName evidence="2">Uncharacterized protein</fullName>
    </submittedName>
</protein>
<dbReference type="STRING" id="5486.A0A367XNH0"/>
<sequence length="134" mass="15506">MSEDRRARLAALRKNRSNKDANKQESSPTETTEPVLTTEDQPQDELLSKETGEDKEHDQQVSQTQAEGRQALSGEQEELHSNSDIELEDDDKPEKHKVSYTKDMRDDLKLYYHKAEIRTNRAINRIIQGRLAQE</sequence>
<dbReference type="OrthoDB" id="4026086at2759"/>
<comment type="caution">
    <text evidence="2">The sequence shown here is derived from an EMBL/GenBank/DDBJ whole genome shotgun (WGS) entry which is preliminary data.</text>
</comment>
<gene>
    <name evidence="2" type="ORF">Cantr_04039</name>
</gene>
<dbReference type="Pfam" id="PF08315">
    <property type="entry name" value="cwf18"/>
    <property type="match status" value="1"/>
</dbReference>
<evidence type="ECO:0000313" key="3">
    <source>
        <dbReference type="Proteomes" id="UP000253472"/>
    </source>
</evidence>
<dbReference type="Proteomes" id="UP000253472">
    <property type="component" value="Unassembled WGS sequence"/>
</dbReference>
<dbReference type="InterPro" id="IPR013169">
    <property type="entry name" value="mRNA_splic_Cwf18-like"/>
</dbReference>
<keyword evidence="3" id="KW-1185">Reference proteome</keyword>
<dbReference type="AlphaFoldDB" id="A0A367XNH0"/>